<accession>A0ABS0LPF4</accession>
<protein>
    <submittedName>
        <fullName evidence="2">Uroporphyrinogen decarboxylase family protein</fullName>
    </submittedName>
</protein>
<dbReference type="Pfam" id="PF01208">
    <property type="entry name" value="URO-D"/>
    <property type="match status" value="1"/>
</dbReference>
<dbReference type="RefSeq" id="WP_197114954.1">
    <property type="nucleotide sequence ID" value="NZ_JACBXQ010000002.1"/>
</dbReference>
<dbReference type="CDD" id="cd03465">
    <property type="entry name" value="URO-D_like"/>
    <property type="match status" value="1"/>
</dbReference>
<evidence type="ECO:0000313" key="3">
    <source>
        <dbReference type="Proteomes" id="UP000721415"/>
    </source>
</evidence>
<comment type="caution">
    <text evidence="2">The sequence shown here is derived from an EMBL/GenBank/DDBJ whole genome shotgun (WGS) entry which is preliminary data.</text>
</comment>
<dbReference type="EMBL" id="JACBXQ010000002">
    <property type="protein sequence ID" value="MBG9986031.1"/>
    <property type="molecule type" value="Genomic_DNA"/>
</dbReference>
<sequence>MKKLEKHPEDQMTPIERAEAIRKGESFDRMPVNLFIPDIKSKLIDCKVKDLYFDVDKIVEAEFRAYDDYGMDWLFTGPNSRGIAESLGAEVKYLDDDLPKIASYVLGDYGQMKGIEMNFSDNHPRIRLYHKVVESLSDGGAGIVNIGTSVGGPLTIASYLRGTETLLRDMRRNPEQLKQLLELIVQTQKRIVDAYKNIPGITFALADPVASGSLLPPKYFRAFAYPYLQEIVNYINHSAGHKPSLHMCGNVERIWPEIKSLDLSTFSIDNASDIKQAVDYFSDKFTITGNVAPVEVMYKGSKQEVYQAVQNCVERVYGDPSKATLGLGCDMPLRAPLDNIQHYMDAVRYYASYEQVVRLYR</sequence>
<dbReference type="InterPro" id="IPR052024">
    <property type="entry name" value="Methanogen_methyltrans"/>
</dbReference>
<proteinExistence type="predicted"/>
<dbReference type="PANTHER" id="PTHR47099">
    <property type="entry name" value="METHYLCOBAMIDE:COM METHYLTRANSFERASE MTBA"/>
    <property type="match status" value="1"/>
</dbReference>
<evidence type="ECO:0000313" key="2">
    <source>
        <dbReference type="EMBL" id="MBG9986031.1"/>
    </source>
</evidence>
<organism evidence="2 3">
    <name type="scientific">Facklamia lactis</name>
    <dbReference type="NCBI Taxonomy" id="2749967"/>
    <lineage>
        <taxon>Bacteria</taxon>
        <taxon>Bacillati</taxon>
        <taxon>Bacillota</taxon>
        <taxon>Bacilli</taxon>
        <taxon>Lactobacillales</taxon>
        <taxon>Aerococcaceae</taxon>
        <taxon>Facklamia</taxon>
    </lineage>
</organism>
<feature type="domain" description="Uroporphyrinogen decarboxylase (URO-D)" evidence="1">
    <location>
        <begin position="14"/>
        <end position="349"/>
    </location>
</feature>
<dbReference type="InterPro" id="IPR000257">
    <property type="entry name" value="Uroporphyrinogen_deCOase"/>
</dbReference>
<dbReference type="Gene3D" id="3.20.20.210">
    <property type="match status" value="1"/>
</dbReference>
<dbReference type="InterPro" id="IPR038071">
    <property type="entry name" value="UROD/MetE-like_sf"/>
</dbReference>
<gene>
    <name evidence="2" type="ORF">HZY91_03880</name>
</gene>
<reference evidence="2 3" key="1">
    <citation type="submission" date="2020-07" db="EMBL/GenBank/DDBJ databases">
        <title>Facklamia lactis sp. nov., isolated from raw milk.</title>
        <authorList>
            <person name="Doll E.V."/>
            <person name="Huptas C."/>
            <person name="Staib L."/>
            <person name="Wenning M."/>
            <person name="Scherer S."/>
        </authorList>
    </citation>
    <scope>NUCLEOTIDE SEQUENCE [LARGE SCALE GENOMIC DNA]</scope>
    <source>
        <strain evidence="2 3">DSM 111018</strain>
    </source>
</reference>
<keyword evidence="3" id="KW-1185">Reference proteome</keyword>
<dbReference type="Proteomes" id="UP000721415">
    <property type="component" value="Unassembled WGS sequence"/>
</dbReference>
<evidence type="ECO:0000259" key="1">
    <source>
        <dbReference type="Pfam" id="PF01208"/>
    </source>
</evidence>
<name>A0ABS0LPF4_9LACT</name>
<dbReference type="PANTHER" id="PTHR47099:SF1">
    <property type="entry name" value="METHYLCOBAMIDE:COM METHYLTRANSFERASE MTBA"/>
    <property type="match status" value="1"/>
</dbReference>
<dbReference type="SUPFAM" id="SSF51726">
    <property type="entry name" value="UROD/MetE-like"/>
    <property type="match status" value="1"/>
</dbReference>